<keyword evidence="1" id="KW-0472">Membrane</keyword>
<evidence type="ECO:0000313" key="2">
    <source>
        <dbReference type="EMBL" id="KAJ7958535.1"/>
    </source>
</evidence>
<reference evidence="2" key="1">
    <citation type="journal article" date="2023" name="Science">
        <title>Elucidation of the pathway for biosynthesis of saponin adjuvants from the soapbark tree.</title>
        <authorList>
            <person name="Reed J."/>
            <person name="Orme A."/>
            <person name="El-Demerdash A."/>
            <person name="Owen C."/>
            <person name="Martin L.B.B."/>
            <person name="Misra R.C."/>
            <person name="Kikuchi S."/>
            <person name="Rejzek M."/>
            <person name="Martin A.C."/>
            <person name="Harkess A."/>
            <person name="Leebens-Mack J."/>
            <person name="Louveau T."/>
            <person name="Stephenson M.J."/>
            <person name="Osbourn A."/>
        </authorList>
    </citation>
    <scope>NUCLEOTIDE SEQUENCE</scope>
    <source>
        <strain evidence="2">S10</strain>
    </source>
</reference>
<name>A0AAD7LHZ3_QUISA</name>
<keyword evidence="1" id="KW-1133">Transmembrane helix</keyword>
<feature type="transmembrane region" description="Helical" evidence="1">
    <location>
        <begin position="87"/>
        <end position="112"/>
    </location>
</feature>
<gene>
    <name evidence="2" type="ORF">O6P43_019248</name>
</gene>
<proteinExistence type="predicted"/>
<dbReference type="AlphaFoldDB" id="A0AAD7LHZ3"/>
<sequence length="116" mass="13542">MLIICKGVGTAVIAIQEAEDFGNKRCYKTKDLKNDADGPSYLYVNQTLFFHCLEDSLSFYWVWLNHFDVTLMFNFAKDQKELGEKLFLAWTGWVFVWISLLLFLGCSSWCILHNQK</sequence>
<keyword evidence="1" id="KW-0812">Transmembrane</keyword>
<keyword evidence="3" id="KW-1185">Reference proteome</keyword>
<protein>
    <submittedName>
        <fullName evidence="2">Boron transporter like</fullName>
    </submittedName>
</protein>
<dbReference type="Proteomes" id="UP001163823">
    <property type="component" value="Chromosome 8"/>
</dbReference>
<accession>A0AAD7LHZ3</accession>
<organism evidence="2 3">
    <name type="scientific">Quillaja saponaria</name>
    <name type="common">Soap bark tree</name>
    <dbReference type="NCBI Taxonomy" id="32244"/>
    <lineage>
        <taxon>Eukaryota</taxon>
        <taxon>Viridiplantae</taxon>
        <taxon>Streptophyta</taxon>
        <taxon>Embryophyta</taxon>
        <taxon>Tracheophyta</taxon>
        <taxon>Spermatophyta</taxon>
        <taxon>Magnoliopsida</taxon>
        <taxon>eudicotyledons</taxon>
        <taxon>Gunneridae</taxon>
        <taxon>Pentapetalae</taxon>
        <taxon>rosids</taxon>
        <taxon>fabids</taxon>
        <taxon>Fabales</taxon>
        <taxon>Quillajaceae</taxon>
        <taxon>Quillaja</taxon>
    </lineage>
</organism>
<dbReference type="KEGG" id="qsa:O6P43_019248"/>
<dbReference type="EMBL" id="JARAOO010000008">
    <property type="protein sequence ID" value="KAJ7958535.1"/>
    <property type="molecule type" value="Genomic_DNA"/>
</dbReference>
<evidence type="ECO:0000256" key="1">
    <source>
        <dbReference type="SAM" id="Phobius"/>
    </source>
</evidence>
<comment type="caution">
    <text evidence="2">The sequence shown here is derived from an EMBL/GenBank/DDBJ whole genome shotgun (WGS) entry which is preliminary data.</text>
</comment>
<evidence type="ECO:0000313" key="3">
    <source>
        <dbReference type="Proteomes" id="UP001163823"/>
    </source>
</evidence>